<dbReference type="PANTHER" id="PTHR46111">
    <property type="entry name" value="RIBOSOMAL RNA SMALL SUBUNIT METHYLTRANSFERASE I"/>
    <property type="match status" value="1"/>
</dbReference>
<dbReference type="AlphaFoldDB" id="M6HE24"/>
<name>M6HE24_LEPIR</name>
<gene>
    <name evidence="7" type="ORF">LEP1GSC158_0874</name>
</gene>
<dbReference type="FunFam" id="3.40.1010.10:FF:000012">
    <property type="entry name" value="S-adenosylmethionine-dependent methyltransferase, YraL family"/>
    <property type="match status" value="1"/>
</dbReference>
<dbReference type="Gene3D" id="3.30.950.10">
    <property type="entry name" value="Methyltransferase, Cobalt-precorrin-4 Transmethylase, Domain 2"/>
    <property type="match status" value="1"/>
</dbReference>
<sequence length="263" mass="29730">MKIEFQKTLVLVSVSLGNPGDLTARARELLEHSDILIGEEPQITSKLLKSILVSKQFFLCNEHTTPEEIRNLGEAVINSGLTVLVSDAGTPGIEDPGRELVQEVLRRGGNVRSAPGPIAFGAALSISGFKISPFTFCGFFSRDSAERKKELIYYLKPGHTIVFYETPYRYKSVLRDLDWVFKKTKDDREVFFCLDLTLDSEFQFRGKLANLLKILDTLPKGNPVIVLSQRKARSIFKKKKIKAYFTTRTYKNDTSDKQPSFLK</sequence>
<dbReference type="InterPro" id="IPR014777">
    <property type="entry name" value="4pyrrole_Mease_sub1"/>
</dbReference>
<protein>
    <submittedName>
        <fullName evidence="7">S-adenosylmethionine-dependent methyltransferase, YraL family</fullName>
    </submittedName>
</protein>
<reference evidence="7 8" key="1">
    <citation type="submission" date="2013-01" db="EMBL/GenBank/DDBJ databases">
        <authorList>
            <person name="Harkins D.M."/>
            <person name="Durkin A.S."/>
            <person name="Brinkac L.M."/>
            <person name="Haft D.H."/>
            <person name="Selengut J.D."/>
            <person name="Sanka R."/>
            <person name="DePew J."/>
            <person name="Purushe J."/>
            <person name="Tulsiani S.M."/>
            <person name="Graham G.C."/>
            <person name="Burns M.-A."/>
            <person name="Dohnt M.F."/>
            <person name="Smythe L.D."/>
            <person name="McKay D.B."/>
            <person name="Craig S.B."/>
            <person name="Vinetz J.M."/>
            <person name="Sutton G.G."/>
            <person name="Nierman W.C."/>
            <person name="Fouts D.E."/>
        </authorList>
    </citation>
    <scope>NUCLEOTIDE SEQUENCE [LARGE SCALE GENOMIC DNA]</scope>
    <source>
        <strain evidence="7 8">LT2156</strain>
    </source>
</reference>
<accession>M6HE24</accession>
<evidence type="ECO:0000313" key="7">
    <source>
        <dbReference type="EMBL" id="EMM95350.1"/>
    </source>
</evidence>
<keyword evidence="1" id="KW-0963">Cytoplasm</keyword>
<dbReference type="InterPro" id="IPR014776">
    <property type="entry name" value="4pyrrole_Mease_sub2"/>
</dbReference>
<evidence type="ECO:0000256" key="5">
    <source>
        <dbReference type="ARBA" id="ARBA00022691"/>
    </source>
</evidence>
<dbReference type="GO" id="GO:0032259">
    <property type="term" value="P:methylation"/>
    <property type="evidence" value="ECO:0007669"/>
    <property type="project" value="UniProtKB-KW"/>
</dbReference>
<dbReference type="InterPro" id="IPR000878">
    <property type="entry name" value="4pyrrol_Mease"/>
</dbReference>
<organism evidence="7 8">
    <name type="scientific">Leptospira interrogans serovar Zanoni str. LT2156</name>
    <dbReference type="NCBI Taxonomy" id="1001601"/>
    <lineage>
        <taxon>Bacteria</taxon>
        <taxon>Pseudomonadati</taxon>
        <taxon>Spirochaetota</taxon>
        <taxon>Spirochaetia</taxon>
        <taxon>Leptospirales</taxon>
        <taxon>Leptospiraceae</taxon>
        <taxon>Leptospira</taxon>
    </lineage>
</organism>
<dbReference type="Proteomes" id="UP000012089">
    <property type="component" value="Unassembled WGS sequence"/>
</dbReference>
<dbReference type="SUPFAM" id="SSF53790">
    <property type="entry name" value="Tetrapyrrole methylase"/>
    <property type="match status" value="1"/>
</dbReference>
<keyword evidence="2" id="KW-0698">rRNA processing</keyword>
<proteinExistence type="predicted"/>
<dbReference type="PANTHER" id="PTHR46111:SF1">
    <property type="entry name" value="RIBOSOMAL RNA SMALL SUBUNIT METHYLTRANSFERASE I"/>
    <property type="match status" value="1"/>
</dbReference>
<dbReference type="InterPro" id="IPR035996">
    <property type="entry name" value="4pyrrol_Methylase_sf"/>
</dbReference>
<dbReference type="GO" id="GO:0008168">
    <property type="term" value="F:methyltransferase activity"/>
    <property type="evidence" value="ECO:0007669"/>
    <property type="project" value="UniProtKB-KW"/>
</dbReference>
<keyword evidence="3 7" id="KW-0489">Methyltransferase</keyword>
<evidence type="ECO:0000256" key="3">
    <source>
        <dbReference type="ARBA" id="ARBA00022603"/>
    </source>
</evidence>
<dbReference type="Pfam" id="PF00590">
    <property type="entry name" value="TP_methylase"/>
    <property type="match status" value="1"/>
</dbReference>
<feature type="domain" description="Tetrapyrrole methylase" evidence="6">
    <location>
        <begin position="8"/>
        <end position="211"/>
    </location>
</feature>
<keyword evidence="4 7" id="KW-0808">Transferase</keyword>
<evidence type="ECO:0000256" key="2">
    <source>
        <dbReference type="ARBA" id="ARBA00022552"/>
    </source>
</evidence>
<dbReference type="EMBL" id="AFMF02000031">
    <property type="protein sequence ID" value="EMM95350.1"/>
    <property type="molecule type" value="Genomic_DNA"/>
</dbReference>
<keyword evidence="5" id="KW-0949">S-adenosyl-L-methionine</keyword>
<dbReference type="GO" id="GO:0006364">
    <property type="term" value="P:rRNA processing"/>
    <property type="evidence" value="ECO:0007669"/>
    <property type="project" value="UniProtKB-KW"/>
</dbReference>
<evidence type="ECO:0000313" key="8">
    <source>
        <dbReference type="Proteomes" id="UP000012089"/>
    </source>
</evidence>
<dbReference type="Gene3D" id="3.40.1010.10">
    <property type="entry name" value="Cobalt-precorrin-4 Transmethylase, Domain 1"/>
    <property type="match status" value="1"/>
</dbReference>
<evidence type="ECO:0000256" key="1">
    <source>
        <dbReference type="ARBA" id="ARBA00022490"/>
    </source>
</evidence>
<evidence type="ECO:0000259" key="6">
    <source>
        <dbReference type="Pfam" id="PF00590"/>
    </source>
</evidence>
<dbReference type="InterPro" id="IPR008189">
    <property type="entry name" value="rRNA_ssu_MeTfrase_I"/>
</dbReference>
<comment type="caution">
    <text evidence="7">The sequence shown here is derived from an EMBL/GenBank/DDBJ whole genome shotgun (WGS) entry which is preliminary data.</text>
</comment>
<dbReference type="PIRSF" id="PIRSF005917">
    <property type="entry name" value="MTase_YraL"/>
    <property type="match status" value="1"/>
</dbReference>
<evidence type="ECO:0000256" key="4">
    <source>
        <dbReference type="ARBA" id="ARBA00022679"/>
    </source>
</evidence>